<comment type="similarity">
    <text evidence="2">Belongs to the EamA transporter family.</text>
</comment>
<keyword evidence="11" id="KW-1185">Reference proteome</keyword>
<evidence type="ECO:0000256" key="3">
    <source>
        <dbReference type="ARBA" id="ARBA00022475"/>
    </source>
</evidence>
<evidence type="ECO:0000256" key="6">
    <source>
        <dbReference type="ARBA" id="ARBA00023136"/>
    </source>
</evidence>
<dbReference type="InterPro" id="IPR051258">
    <property type="entry name" value="Diverse_Substrate_Transporter"/>
</dbReference>
<keyword evidence="4 8" id="KW-0812">Transmembrane</keyword>
<feature type="region of interest" description="Disordered" evidence="7">
    <location>
        <begin position="296"/>
        <end position="334"/>
    </location>
</feature>
<feature type="transmembrane region" description="Helical" evidence="8">
    <location>
        <begin position="242"/>
        <end position="262"/>
    </location>
</feature>
<keyword evidence="6 8" id="KW-0472">Membrane</keyword>
<sequence>MGRASLLRSDLSILLVAVIWGSSYVVMQDVGDRVPAAAFLALRFLTALPVVLLLAAPSLRRLNRVEVLAGAGFGVMLYGILILETVGVQHTSAANAGFLITVSVVFVPVLERILSRKAQPFIVYAATVVALFGCGLLLLSGGLHPRSGDLIILAAAAIRATQITLFGRHVHGQSIQNLTVVEFVVVIVLASLTSVFTGDPVWSAAGQVDGRSWLLIAYLGVLGTAFAFFMQLRSARLSSSTRVGLILCTEPVFATIFAIAVAGESLGFIQALGGVLMVGSALVGRAAEASGRAAGAPRPMALTSGREPIGPATYDPVVSGHLSDTSPLNGRRDE</sequence>
<comment type="caution">
    <text evidence="10">The sequence shown here is derived from an EMBL/GenBank/DDBJ whole genome shotgun (WGS) entry which is preliminary data.</text>
</comment>
<dbReference type="InterPro" id="IPR037185">
    <property type="entry name" value="EmrE-like"/>
</dbReference>
<evidence type="ECO:0000313" key="11">
    <source>
        <dbReference type="Proteomes" id="UP000578112"/>
    </source>
</evidence>
<feature type="transmembrane region" description="Helical" evidence="8">
    <location>
        <begin position="268"/>
        <end position="287"/>
    </location>
</feature>
<dbReference type="AlphaFoldDB" id="A0A7W7HYF3"/>
<keyword evidence="5 8" id="KW-1133">Transmembrane helix</keyword>
<evidence type="ECO:0000259" key="9">
    <source>
        <dbReference type="Pfam" id="PF00892"/>
    </source>
</evidence>
<feature type="transmembrane region" description="Helical" evidence="8">
    <location>
        <begin position="179"/>
        <end position="198"/>
    </location>
</feature>
<name>A0A7W7HYF3_9ACTN</name>
<evidence type="ECO:0000256" key="8">
    <source>
        <dbReference type="SAM" id="Phobius"/>
    </source>
</evidence>
<dbReference type="Pfam" id="PF00892">
    <property type="entry name" value="EamA"/>
    <property type="match status" value="2"/>
</dbReference>
<dbReference type="PANTHER" id="PTHR42920:SF5">
    <property type="entry name" value="EAMA DOMAIN-CONTAINING PROTEIN"/>
    <property type="match status" value="1"/>
</dbReference>
<comment type="subcellular location">
    <subcellularLocation>
        <location evidence="1">Cell membrane</location>
        <topology evidence="1">Multi-pass membrane protein</topology>
    </subcellularLocation>
</comment>
<feature type="transmembrane region" description="Helical" evidence="8">
    <location>
        <begin position="92"/>
        <end position="110"/>
    </location>
</feature>
<feature type="transmembrane region" description="Helical" evidence="8">
    <location>
        <begin position="122"/>
        <end position="144"/>
    </location>
</feature>
<gene>
    <name evidence="10" type="ORF">BJ971_003607</name>
</gene>
<evidence type="ECO:0000256" key="7">
    <source>
        <dbReference type="SAM" id="MobiDB-lite"/>
    </source>
</evidence>
<dbReference type="InterPro" id="IPR000620">
    <property type="entry name" value="EamA_dom"/>
</dbReference>
<feature type="transmembrane region" description="Helical" evidence="8">
    <location>
        <begin position="210"/>
        <end position="230"/>
    </location>
</feature>
<proteinExistence type="inferred from homology"/>
<dbReference type="RefSeq" id="WP_239087591.1">
    <property type="nucleotide sequence ID" value="NZ_BOMK01000042.1"/>
</dbReference>
<dbReference type="Proteomes" id="UP000578112">
    <property type="component" value="Unassembled WGS sequence"/>
</dbReference>
<keyword evidence="3" id="KW-1003">Cell membrane</keyword>
<evidence type="ECO:0000256" key="1">
    <source>
        <dbReference type="ARBA" id="ARBA00004651"/>
    </source>
</evidence>
<accession>A0A7W7HYF3</accession>
<evidence type="ECO:0000256" key="2">
    <source>
        <dbReference type="ARBA" id="ARBA00007362"/>
    </source>
</evidence>
<feature type="transmembrane region" description="Helical" evidence="8">
    <location>
        <begin position="150"/>
        <end position="167"/>
    </location>
</feature>
<dbReference type="EMBL" id="JACHNH010000001">
    <property type="protein sequence ID" value="MBB4763051.1"/>
    <property type="molecule type" value="Genomic_DNA"/>
</dbReference>
<feature type="domain" description="EamA" evidence="9">
    <location>
        <begin position="147"/>
        <end position="282"/>
    </location>
</feature>
<dbReference type="PANTHER" id="PTHR42920">
    <property type="entry name" value="OS03G0707200 PROTEIN-RELATED"/>
    <property type="match status" value="1"/>
</dbReference>
<dbReference type="GO" id="GO:0005886">
    <property type="term" value="C:plasma membrane"/>
    <property type="evidence" value="ECO:0007669"/>
    <property type="project" value="UniProtKB-SubCell"/>
</dbReference>
<dbReference type="SUPFAM" id="SSF103481">
    <property type="entry name" value="Multidrug resistance efflux transporter EmrE"/>
    <property type="match status" value="2"/>
</dbReference>
<evidence type="ECO:0000256" key="4">
    <source>
        <dbReference type="ARBA" id="ARBA00022692"/>
    </source>
</evidence>
<feature type="domain" description="EamA" evidence="9">
    <location>
        <begin position="10"/>
        <end position="138"/>
    </location>
</feature>
<evidence type="ECO:0000256" key="5">
    <source>
        <dbReference type="ARBA" id="ARBA00022989"/>
    </source>
</evidence>
<feature type="transmembrane region" description="Helical" evidence="8">
    <location>
        <begin position="67"/>
        <end position="86"/>
    </location>
</feature>
<organism evidence="10 11">
    <name type="scientific">Actinoplanes digitatis</name>
    <dbReference type="NCBI Taxonomy" id="1868"/>
    <lineage>
        <taxon>Bacteria</taxon>
        <taxon>Bacillati</taxon>
        <taxon>Actinomycetota</taxon>
        <taxon>Actinomycetes</taxon>
        <taxon>Micromonosporales</taxon>
        <taxon>Micromonosporaceae</taxon>
        <taxon>Actinoplanes</taxon>
    </lineage>
</organism>
<evidence type="ECO:0000313" key="10">
    <source>
        <dbReference type="EMBL" id="MBB4763051.1"/>
    </source>
</evidence>
<reference evidence="10 11" key="1">
    <citation type="submission" date="2020-08" db="EMBL/GenBank/DDBJ databases">
        <title>Sequencing the genomes of 1000 actinobacteria strains.</title>
        <authorList>
            <person name="Klenk H.-P."/>
        </authorList>
    </citation>
    <scope>NUCLEOTIDE SEQUENCE [LARGE SCALE GENOMIC DNA]</scope>
    <source>
        <strain evidence="10 11">DSM 43149</strain>
    </source>
</reference>
<protein>
    <submittedName>
        <fullName evidence="10">Drug/metabolite transporter (DMT)-like permease</fullName>
    </submittedName>
</protein>
<feature type="transmembrane region" description="Helical" evidence="8">
    <location>
        <begin position="37"/>
        <end position="55"/>
    </location>
</feature>